<keyword evidence="1" id="KW-0227">DNA damage</keyword>
<evidence type="ECO:0000256" key="1">
    <source>
        <dbReference type="RuleBase" id="RU363044"/>
    </source>
</evidence>
<gene>
    <name evidence="4" type="primary">LOC112679220</name>
</gene>
<dbReference type="GO" id="GO:0016787">
    <property type="term" value="F:hydrolase activity"/>
    <property type="evidence" value="ECO:0007669"/>
    <property type="project" value="UniProtKB-KW"/>
</dbReference>
<dbReference type="GO" id="GO:0006281">
    <property type="term" value="P:DNA repair"/>
    <property type="evidence" value="ECO:0007669"/>
    <property type="project" value="UniProtKB-KW"/>
</dbReference>
<dbReference type="GO" id="GO:0006310">
    <property type="term" value="P:DNA recombination"/>
    <property type="evidence" value="ECO:0007669"/>
    <property type="project" value="UniProtKB-KW"/>
</dbReference>
<dbReference type="GO" id="GO:0005524">
    <property type="term" value="F:ATP binding"/>
    <property type="evidence" value="ECO:0007669"/>
    <property type="project" value="UniProtKB-KW"/>
</dbReference>
<evidence type="ECO:0000313" key="3">
    <source>
        <dbReference type="Proteomes" id="UP000694846"/>
    </source>
</evidence>
<name>A0A8B8F1S8_9HEMI</name>
<organism evidence="3 4">
    <name type="scientific">Sipha flava</name>
    <name type="common">yellow sugarcane aphid</name>
    <dbReference type="NCBI Taxonomy" id="143950"/>
    <lineage>
        <taxon>Eukaryota</taxon>
        <taxon>Metazoa</taxon>
        <taxon>Ecdysozoa</taxon>
        <taxon>Arthropoda</taxon>
        <taxon>Hexapoda</taxon>
        <taxon>Insecta</taxon>
        <taxon>Pterygota</taxon>
        <taxon>Neoptera</taxon>
        <taxon>Paraneoptera</taxon>
        <taxon>Hemiptera</taxon>
        <taxon>Sternorrhyncha</taxon>
        <taxon>Aphidomorpha</taxon>
        <taxon>Aphidoidea</taxon>
        <taxon>Aphididae</taxon>
        <taxon>Sipha</taxon>
    </lineage>
</organism>
<dbReference type="Gene3D" id="3.40.50.300">
    <property type="entry name" value="P-loop containing nucleotide triphosphate hydrolases"/>
    <property type="match status" value="1"/>
</dbReference>
<comment type="similarity">
    <text evidence="1">Belongs to the helicase family.</text>
</comment>
<dbReference type="Proteomes" id="UP000694846">
    <property type="component" value="Unplaced"/>
</dbReference>
<comment type="catalytic activity">
    <reaction evidence="1">
        <text>ATP + H2O = ADP + phosphate + H(+)</text>
        <dbReference type="Rhea" id="RHEA:13065"/>
        <dbReference type="ChEBI" id="CHEBI:15377"/>
        <dbReference type="ChEBI" id="CHEBI:15378"/>
        <dbReference type="ChEBI" id="CHEBI:30616"/>
        <dbReference type="ChEBI" id="CHEBI:43474"/>
        <dbReference type="ChEBI" id="CHEBI:456216"/>
        <dbReference type="EC" id="5.6.2.3"/>
    </reaction>
</comment>
<evidence type="ECO:0000259" key="2">
    <source>
        <dbReference type="Pfam" id="PF05970"/>
    </source>
</evidence>
<keyword evidence="1" id="KW-0067">ATP-binding</keyword>
<sequence>MQEYPGGTGKSFLIDLLLAQIRSSGEVALAVASTGIAATLLSGGRTAHSTFKLPLNVLFDTEYVCPIRKNGPLGKILQETSFVVWDECTMSHRSHIEAIDRTLRDLRFETVELCSSSDTEESLPEYCELGQNIQGTNNSIIMKMCEESYEVGPSTNKRGRTIFINKKLVIVLDRCKVSDRDTTHVLINAAQALGHNVDNLVINRSSIPQVREKVRKLQAEQLRLSFNKDLFKESVLHWDEKMLPSLTGKDLVERLPVLILCEGREQLLGVPSR</sequence>
<dbReference type="RefSeq" id="XP_025404724.1">
    <property type="nucleotide sequence ID" value="XM_025548939.1"/>
</dbReference>
<comment type="cofactor">
    <cofactor evidence="1">
        <name>Mg(2+)</name>
        <dbReference type="ChEBI" id="CHEBI:18420"/>
    </cofactor>
</comment>
<feature type="domain" description="DNA helicase Pif1-like DEAD-box helicase" evidence="2">
    <location>
        <begin position="6"/>
        <end position="109"/>
    </location>
</feature>
<protein>
    <recommendedName>
        <fullName evidence="1">ATP-dependent DNA helicase</fullName>
        <ecNumber evidence="1">5.6.2.3</ecNumber>
    </recommendedName>
</protein>
<keyword evidence="1" id="KW-0378">Hydrolase</keyword>
<dbReference type="GO" id="GO:0043139">
    <property type="term" value="F:5'-3' DNA helicase activity"/>
    <property type="evidence" value="ECO:0007669"/>
    <property type="project" value="UniProtKB-EC"/>
</dbReference>
<proteinExistence type="inferred from homology"/>
<dbReference type="EC" id="5.6.2.3" evidence="1"/>
<dbReference type="AlphaFoldDB" id="A0A8B8F1S8"/>
<keyword evidence="3" id="KW-1185">Reference proteome</keyword>
<reference evidence="4" key="1">
    <citation type="submission" date="2025-08" db="UniProtKB">
        <authorList>
            <consortium name="RefSeq"/>
        </authorList>
    </citation>
    <scope>IDENTIFICATION</scope>
    <source>
        <tissue evidence="4">Whole body</tissue>
    </source>
</reference>
<dbReference type="GO" id="GO:0000723">
    <property type="term" value="P:telomere maintenance"/>
    <property type="evidence" value="ECO:0007669"/>
    <property type="project" value="InterPro"/>
</dbReference>
<dbReference type="InterPro" id="IPR027417">
    <property type="entry name" value="P-loop_NTPase"/>
</dbReference>
<dbReference type="SUPFAM" id="SSF52540">
    <property type="entry name" value="P-loop containing nucleoside triphosphate hydrolases"/>
    <property type="match status" value="1"/>
</dbReference>
<dbReference type="PANTHER" id="PTHR10492:SF57">
    <property type="entry name" value="ATP-DEPENDENT DNA HELICASE"/>
    <property type="match status" value="1"/>
</dbReference>
<keyword evidence="1" id="KW-0547">Nucleotide-binding</keyword>
<evidence type="ECO:0000313" key="4">
    <source>
        <dbReference type="RefSeq" id="XP_025404724.1"/>
    </source>
</evidence>
<keyword evidence="1" id="KW-0347">Helicase</keyword>
<dbReference type="GeneID" id="112679220"/>
<dbReference type="InterPro" id="IPR010285">
    <property type="entry name" value="DNA_helicase_pif1-like_DEAD"/>
</dbReference>
<dbReference type="PANTHER" id="PTHR10492">
    <property type="match status" value="1"/>
</dbReference>
<dbReference type="Pfam" id="PF05970">
    <property type="entry name" value="PIF1"/>
    <property type="match status" value="1"/>
</dbReference>
<keyword evidence="1" id="KW-0234">DNA repair</keyword>
<accession>A0A8B8F1S8</accession>
<keyword evidence="1" id="KW-0233">DNA recombination</keyword>
<dbReference type="OrthoDB" id="6589276at2759"/>